<sequence>MIFLGDSITAFLATAEGRPAFNRHYANLNAGIVAVSGDASVNTLWLLNTLPKITPKVVILLTGANDTRCNLSPATTAANTGKIISFVQANWQGARILLIPTLPRDSDPEAVTGAGLERRFAHTPGVKIVSMRDLFYNATRPLGLRDDVRDRVHPTAEKQEAMAARLGPVIERELRQSSASD</sequence>
<keyword evidence="3" id="KW-1185">Reference proteome</keyword>
<evidence type="ECO:0000313" key="2">
    <source>
        <dbReference type="EMBL" id="NML13060.1"/>
    </source>
</evidence>
<dbReference type="SUPFAM" id="SSF52266">
    <property type="entry name" value="SGNH hydrolase"/>
    <property type="match status" value="1"/>
</dbReference>
<dbReference type="Gene3D" id="3.40.50.1110">
    <property type="entry name" value="SGNH hydrolase"/>
    <property type="match status" value="1"/>
</dbReference>
<dbReference type="Pfam" id="PF13472">
    <property type="entry name" value="Lipase_GDSL_2"/>
    <property type="match status" value="1"/>
</dbReference>
<comment type="caution">
    <text evidence="2">The sequence shown here is derived from an EMBL/GenBank/DDBJ whole genome shotgun (WGS) entry which is preliminary data.</text>
</comment>
<dbReference type="Proteomes" id="UP000519023">
    <property type="component" value="Unassembled WGS sequence"/>
</dbReference>
<reference evidence="2 3" key="1">
    <citation type="submission" date="2020-04" db="EMBL/GenBank/DDBJ databases">
        <title>Sphingobium sp. AR-3-1 isolated from Arctic soil.</title>
        <authorList>
            <person name="Dahal R.H."/>
            <person name="Chaudhary D.K."/>
        </authorList>
    </citation>
    <scope>NUCLEOTIDE SEQUENCE [LARGE SCALE GENOMIC DNA]</scope>
    <source>
        <strain evidence="2 3">AR-3-1</strain>
    </source>
</reference>
<gene>
    <name evidence="2" type="ORF">HHL08_23515</name>
</gene>
<dbReference type="EMBL" id="JABBFV010000034">
    <property type="protein sequence ID" value="NML13060.1"/>
    <property type="molecule type" value="Genomic_DNA"/>
</dbReference>
<accession>A0A7X9ZUB5</accession>
<dbReference type="InterPro" id="IPR036514">
    <property type="entry name" value="SGNH_hydro_sf"/>
</dbReference>
<feature type="domain" description="SGNH hydrolase-type esterase" evidence="1">
    <location>
        <begin position="3"/>
        <end position="157"/>
    </location>
</feature>
<dbReference type="AlphaFoldDB" id="A0A7X9ZUB5"/>
<name>A0A7X9ZUB5_9SPHN</name>
<proteinExistence type="predicted"/>
<dbReference type="GO" id="GO:0016788">
    <property type="term" value="F:hydrolase activity, acting on ester bonds"/>
    <property type="evidence" value="ECO:0007669"/>
    <property type="project" value="UniProtKB-ARBA"/>
</dbReference>
<evidence type="ECO:0000259" key="1">
    <source>
        <dbReference type="Pfam" id="PF13472"/>
    </source>
</evidence>
<evidence type="ECO:0000313" key="3">
    <source>
        <dbReference type="Proteomes" id="UP000519023"/>
    </source>
</evidence>
<protein>
    <recommendedName>
        <fullName evidence="1">SGNH hydrolase-type esterase domain-containing protein</fullName>
    </recommendedName>
</protein>
<dbReference type="InterPro" id="IPR013830">
    <property type="entry name" value="SGNH_hydro"/>
</dbReference>
<organism evidence="2 3">
    <name type="scientific">Sphingobium psychrophilum</name>
    <dbReference type="NCBI Taxonomy" id="2728834"/>
    <lineage>
        <taxon>Bacteria</taxon>
        <taxon>Pseudomonadati</taxon>
        <taxon>Pseudomonadota</taxon>
        <taxon>Alphaproteobacteria</taxon>
        <taxon>Sphingomonadales</taxon>
        <taxon>Sphingomonadaceae</taxon>
        <taxon>Sphingobium</taxon>
    </lineage>
</organism>